<comment type="similarity">
    <text evidence="1">Belongs to the class-II aminoacyl-tRNA synthetase family. Alax-L subfamily.</text>
</comment>
<dbReference type="Pfam" id="PF01411">
    <property type="entry name" value="tRNA-synt_2c"/>
    <property type="match status" value="2"/>
</dbReference>
<dbReference type="Gene3D" id="3.30.980.10">
    <property type="entry name" value="Threonyl-trna Synthetase, Chain A, domain 2"/>
    <property type="match status" value="1"/>
</dbReference>
<dbReference type="InterPro" id="IPR002318">
    <property type="entry name" value="Ala-tRNA-lgiase_IIc"/>
</dbReference>
<dbReference type="EMBL" id="BAAFRS010000259">
    <property type="protein sequence ID" value="GAB1225702.1"/>
    <property type="molecule type" value="Genomic_DNA"/>
</dbReference>
<dbReference type="InterPro" id="IPR018164">
    <property type="entry name" value="Ala-tRNA-synth_IIc_N"/>
</dbReference>
<dbReference type="Gene3D" id="3.30.54.20">
    <property type="match status" value="1"/>
</dbReference>
<reference evidence="14 15" key="1">
    <citation type="journal article" date="2019" name="PLoS Negl. Trop. Dis.">
        <title>Whole genome sequencing of Entamoeba nuttalli reveals mammalian host-related molecular signatures and a novel octapeptide-repeat surface protein.</title>
        <authorList>
            <person name="Tanaka M."/>
            <person name="Makiuchi T."/>
            <person name="Komiyama T."/>
            <person name="Shiina T."/>
            <person name="Osaki K."/>
            <person name="Tachibana H."/>
        </authorList>
    </citation>
    <scope>NUCLEOTIDE SEQUENCE [LARGE SCALE GENOMIC DNA]</scope>
    <source>
        <strain evidence="14 15">P19-061405</strain>
    </source>
</reference>
<dbReference type="SUPFAM" id="SSF55186">
    <property type="entry name" value="ThrRS/AlaRS common domain"/>
    <property type="match status" value="1"/>
</dbReference>
<dbReference type="PANTHER" id="PTHR11777">
    <property type="entry name" value="ALANYL-TRNA SYNTHETASE"/>
    <property type="match status" value="1"/>
</dbReference>
<dbReference type="InterPro" id="IPR018162">
    <property type="entry name" value="Ala-tRNA-ligase_IIc_anticod-bd"/>
</dbReference>
<dbReference type="Proteomes" id="UP001628156">
    <property type="component" value="Unassembled WGS sequence"/>
</dbReference>
<evidence type="ECO:0000256" key="9">
    <source>
        <dbReference type="ARBA" id="ARBA00022840"/>
    </source>
</evidence>
<keyword evidence="15" id="KW-1185">Reference proteome</keyword>
<dbReference type="InterPro" id="IPR018163">
    <property type="entry name" value="Thr/Ala-tRNA-synth_IIc_edit"/>
</dbReference>
<dbReference type="InterPro" id="IPR018165">
    <property type="entry name" value="Ala-tRNA-synth_IIc_core"/>
</dbReference>
<dbReference type="Gene3D" id="3.30.930.10">
    <property type="entry name" value="Bira Bifunctional Protein, Domain 2"/>
    <property type="match status" value="1"/>
</dbReference>
<proteinExistence type="inferred from homology"/>
<evidence type="ECO:0000256" key="3">
    <source>
        <dbReference type="ARBA" id="ARBA00017959"/>
    </source>
</evidence>
<dbReference type="Gene3D" id="6.10.250.550">
    <property type="match status" value="1"/>
</dbReference>
<dbReference type="EC" id="6.1.1.7" evidence="2"/>
<evidence type="ECO:0000256" key="12">
    <source>
        <dbReference type="ARBA" id="ARBA00023146"/>
    </source>
</evidence>
<evidence type="ECO:0000256" key="2">
    <source>
        <dbReference type="ARBA" id="ARBA00013168"/>
    </source>
</evidence>
<keyword evidence="4" id="KW-0963">Cytoplasm</keyword>
<evidence type="ECO:0000256" key="7">
    <source>
        <dbReference type="ARBA" id="ARBA00022723"/>
    </source>
</evidence>
<keyword evidence="6" id="KW-0436">Ligase</keyword>
<dbReference type="SMART" id="SM00863">
    <property type="entry name" value="tRNA_SAD"/>
    <property type="match status" value="1"/>
</dbReference>
<evidence type="ECO:0000313" key="14">
    <source>
        <dbReference type="EMBL" id="GAB1225702.1"/>
    </source>
</evidence>
<keyword evidence="11" id="KW-0648">Protein biosynthesis</keyword>
<evidence type="ECO:0000256" key="6">
    <source>
        <dbReference type="ARBA" id="ARBA00022598"/>
    </source>
</evidence>
<keyword evidence="10" id="KW-0694">RNA-binding</keyword>
<feature type="domain" description="Alanyl-transfer RNA synthetases family profile" evidence="13">
    <location>
        <begin position="89"/>
        <end position="789"/>
    </location>
</feature>
<dbReference type="InterPro" id="IPR009000">
    <property type="entry name" value="Transl_B-barrel_sf"/>
</dbReference>
<gene>
    <name evidence="14" type="ORF">ENUP19_0259G0036</name>
</gene>
<evidence type="ECO:0000256" key="11">
    <source>
        <dbReference type="ARBA" id="ARBA00022917"/>
    </source>
</evidence>
<evidence type="ECO:0000256" key="5">
    <source>
        <dbReference type="ARBA" id="ARBA00022555"/>
    </source>
</evidence>
<comment type="caution">
    <text evidence="14">The sequence shown here is derived from an EMBL/GenBank/DDBJ whole genome shotgun (WGS) entry which is preliminary data.</text>
</comment>
<dbReference type="Gene3D" id="2.40.30.130">
    <property type="match status" value="1"/>
</dbReference>
<organism evidence="14 15">
    <name type="scientific">Entamoeba nuttalli</name>
    <dbReference type="NCBI Taxonomy" id="412467"/>
    <lineage>
        <taxon>Eukaryota</taxon>
        <taxon>Amoebozoa</taxon>
        <taxon>Evosea</taxon>
        <taxon>Archamoebae</taxon>
        <taxon>Mastigamoebida</taxon>
        <taxon>Entamoebidae</taxon>
        <taxon>Entamoeba</taxon>
    </lineage>
</organism>
<dbReference type="InterPro" id="IPR022429">
    <property type="entry name" value="Ala-tRNA_lgiase_arc"/>
</dbReference>
<dbReference type="SUPFAM" id="SSF101353">
    <property type="entry name" value="Putative anticodon-binding domain of alanyl-tRNA synthetase (AlaRS)"/>
    <property type="match status" value="1"/>
</dbReference>
<sequence length="980" mass="111104">MTEMKEVKAMTPKEFKAKSKPKFAANFEEYYPVNTLRKYGFERHECPICHEHYWSTATTRVKTCGDSNCEGKYKFIGTGCGIGAKGHKITIDEAWKTYEKALTSTEIPATAIKRYPVVARWRNDVDFVAAGIYCFQPYCVTGQLEPPANPLICPQFCLRFNDLDNIGISGRHFSGFIMIGLQVFNSPQKYVYFKEECVDYNLRWLTKELEIELDDITLIEDVWCGGGNLGPSIEMFVKGLEVGNMVFTQYKILDFVKGEFEPLKHQVIDVGIGLERIPWLINGTPTSYLEAFPDAVKYLQSKLGVTLESDVISKFAPYCCLLNLDECKDVNKAWADIAKECGVENREVLQKAIQPARDLYIIADHSRTMLIAIYDGALPSAVGGGANLRNIVRRMFSILSKNGWWEKLGGMDGLMELFECHKKDLEKIYGKFDEYKSFRKIIEMEYQRWCTTDIESQQKVQTLLKKKKGVLTVDDWIFAMKSYGLSPDKINEISKLPIPDNLYTKLAELEDQRVKMLPTELYETADIPETKELFYENGDLREFNSEIVSILEKVDEKGKGTGVHNLVILKESAFYPIGGGQDNDTGKIKIDGVIYDVTYVEKVGKCILHHINSDLKNWKELKGKVVTGYVDDQRRNQLRAHHTATHIIHQAAHQVLGPHVWQNGAKKTVEEAHLDITHFSSITREEENAIEKLANEMIRKSLKINKFVLSKEEAEKRYGFSLYQGGVVAGNEVRIVDISGYDTEACCGTHCDNTSQVGLIRIIKTNRISDGVVRIRFVAGDAAYKNMAMEKNLINDLCDSYSVLPEVLQPTLERIFTDYKKLTKQSSKMIGEIFNLYMRVILDEKNKMVFASIPGATQTTCVSFIPQHAPEFKKAGKSVLVLAEGMVYALVNTSDFKAEELKEILEKSKVSKRKQEKKEEGKEEKKEKSVPFRISPLKVKVKGKKPEVIEGYVEVTGSIGGNVTLVTDFLKKAGFIEFQL</sequence>
<keyword evidence="9" id="KW-0067">ATP-binding</keyword>
<keyword evidence="8" id="KW-0547">Nucleotide-binding</keyword>
<dbReference type="SUPFAM" id="SSF55681">
    <property type="entry name" value="Class II aaRS and biotin synthetases"/>
    <property type="match status" value="1"/>
</dbReference>
<keyword evidence="5" id="KW-0820">tRNA-binding</keyword>
<dbReference type="Pfam" id="PF07973">
    <property type="entry name" value="tRNA_SAD"/>
    <property type="match status" value="1"/>
</dbReference>
<name>A0ABQ0DS77_9EUKA</name>
<dbReference type="InterPro" id="IPR050058">
    <property type="entry name" value="Ala-tRNA_ligase"/>
</dbReference>
<dbReference type="PRINTS" id="PR00980">
    <property type="entry name" value="TRNASYNTHALA"/>
</dbReference>
<dbReference type="PANTHER" id="PTHR11777:SF9">
    <property type="entry name" value="ALANINE--TRNA LIGASE, CYTOPLASMIC"/>
    <property type="match status" value="1"/>
</dbReference>
<evidence type="ECO:0000256" key="4">
    <source>
        <dbReference type="ARBA" id="ARBA00022490"/>
    </source>
</evidence>
<evidence type="ECO:0000256" key="1">
    <source>
        <dbReference type="ARBA" id="ARBA00008429"/>
    </source>
</evidence>
<protein>
    <recommendedName>
        <fullName evidence="3">Alanine--tRNA ligase</fullName>
        <ecNumber evidence="2">6.1.1.7</ecNumber>
    </recommendedName>
</protein>
<evidence type="ECO:0000256" key="8">
    <source>
        <dbReference type="ARBA" id="ARBA00022741"/>
    </source>
</evidence>
<dbReference type="InterPro" id="IPR012947">
    <property type="entry name" value="tRNA_SAD"/>
</dbReference>
<dbReference type="SUPFAM" id="SSF50447">
    <property type="entry name" value="Translation proteins"/>
    <property type="match status" value="1"/>
</dbReference>
<dbReference type="InterPro" id="IPR045864">
    <property type="entry name" value="aa-tRNA-synth_II/BPL/LPL"/>
</dbReference>
<keyword evidence="7" id="KW-0479">Metal-binding</keyword>
<dbReference type="HAMAP" id="MF_00036_A">
    <property type="entry name" value="Ala_tRNA_synth_A"/>
    <property type="match status" value="1"/>
</dbReference>
<keyword evidence="12" id="KW-0030">Aminoacyl-tRNA synthetase</keyword>
<evidence type="ECO:0000256" key="10">
    <source>
        <dbReference type="ARBA" id="ARBA00022884"/>
    </source>
</evidence>
<evidence type="ECO:0000259" key="13">
    <source>
        <dbReference type="PROSITE" id="PS50860"/>
    </source>
</evidence>
<dbReference type="PROSITE" id="PS50860">
    <property type="entry name" value="AA_TRNA_LIGASE_II_ALA"/>
    <property type="match status" value="1"/>
</dbReference>
<accession>A0ABQ0DS77</accession>
<evidence type="ECO:0000313" key="15">
    <source>
        <dbReference type="Proteomes" id="UP001628156"/>
    </source>
</evidence>